<protein>
    <submittedName>
        <fullName evidence="4">Spherulation-specific family 4-domain-containing protein</fullName>
    </submittedName>
</protein>
<comment type="caution">
    <text evidence="4">The sequence shown here is derived from an EMBL/GenBank/DDBJ whole genome shotgun (WGS) entry which is preliminary data.</text>
</comment>
<reference evidence="4" key="1">
    <citation type="submission" date="2023-03" db="EMBL/GenBank/DDBJ databases">
        <title>Massive genome expansion in bonnet fungi (Mycena s.s.) driven by repeated elements and novel gene families across ecological guilds.</title>
        <authorList>
            <consortium name="Lawrence Berkeley National Laboratory"/>
            <person name="Harder C.B."/>
            <person name="Miyauchi S."/>
            <person name="Viragh M."/>
            <person name="Kuo A."/>
            <person name="Thoen E."/>
            <person name="Andreopoulos B."/>
            <person name="Lu D."/>
            <person name="Skrede I."/>
            <person name="Drula E."/>
            <person name="Henrissat B."/>
            <person name="Morin E."/>
            <person name="Kohler A."/>
            <person name="Barry K."/>
            <person name="LaButti K."/>
            <person name="Morin E."/>
            <person name="Salamov A."/>
            <person name="Lipzen A."/>
            <person name="Mereny Z."/>
            <person name="Hegedus B."/>
            <person name="Baldrian P."/>
            <person name="Stursova M."/>
            <person name="Weitz H."/>
            <person name="Taylor A."/>
            <person name="Grigoriev I.V."/>
            <person name="Nagy L.G."/>
            <person name="Martin F."/>
            <person name="Kauserud H."/>
        </authorList>
    </citation>
    <scope>NUCLEOTIDE SEQUENCE</scope>
    <source>
        <strain evidence="4">9284</strain>
    </source>
</reference>
<feature type="signal peptide" evidence="3">
    <location>
        <begin position="1"/>
        <end position="21"/>
    </location>
</feature>
<evidence type="ECO:0000256" key="3">
    <source>
        <dbReference type="SAM" id="SignalP"/>
    </source>
</evidence>
<organism evidence="4 5">
    <name type="scientific">Roridomyces roridus</name>
    <dbReference type="NCBI Taxonomy" id="1738132"/>
    <lineage>
        <taxon>Eukaryota</taxon>
        <taxon>Fungi</taxon>
        <taxon>Dikarya</taxon>
        <taxon>Basidiomycota</taxon>
        <taxon>Agaricomycotina</taxon>
        <taxon>Agaricomycetes</taxon>
        <taxon>Agaricomycetidae</taxon>
        <taxon>Agaricales</taxon>
        <taxon>Marasmiineae</taxon>
        <taxon>Mycenaceae</taxon>
        <taxon>Roridomyces</taxon>
    </lineage>
</organism>
<keyword evidence="3" id="KW-0732">Signal</keyword>
<feature type="compositionally biased region" description="Low complexity" evidence="1">
    <location>
        <begin position="430"/>
        <end position="446"/>
    </location>
</feature>
<dbReference type="Proteomes" id="UP001221142">
    <property type="component" value="Unassembled WGS sequence"/>
</dbReference>
<evidence type="ECO:0000313" key="5">
    <source>
        <dbReference type="Proteomes" id="UP001221142"/>
    </source>
</evidence>
<dbReference type="EMBL" id="JARKIF010000018">
    <property type="protein sequence ID" value="KAJ7619662.1"/>
    <property type="molecule type" value="Genomic_DNA"/>
</dbReference>
<proteinExistence type="predicted"/>
<evidence type="ECO:0000256" key="1">
    <source>
        <dbReference type="SAM" id="MobiDB-lite"/>
    </source>
</evidence>
<feature type="compositionally biased region" description="Polar residues" evidence="1">
    <location>
        <begin position="264"/>
        <end position="273"/>
    </location>
</feature>
<feature type="region of interest" description="Disordered" evidence="1">
    <location>
        <begin position="396"/>
        <end position="472"/>
    </location>
</feature>
<keyword evidence="2" id="KW-1133">Transmembrane helix</keyword>
<dbReference type="PANTHER" id="PTHR35040:SF9">
    <property type="entry name" value="4-LIKE CELL SURFACE PROTEIN, PUTATIVE (AFU_ORTHOLOGUE AFUA_4G14080)-RELATED"/>
    <property type="match status" value="1"/>
</dbReference>
<dbReference type="PANTHER" id="PTHR35040">
    <property type="match status" value="1"/>
</dbReference>
<feature type="region of interest" description="Disordered" evidence="1">
    <location>
        <begin position="246"/>
        <end position="317"/>
    </location>
</feature>
<dbReference type="Pfam" id="PF12138">
    <property type="entry name" value="Spherulin4"/>
    <property type="match status" value="1"/>
</dbReference>
<keyword evidence="2" id="KW-0472">Membrane</keyword>
<accession>A0AAD7FER9</accession>
<evidence type="ECO:0000256" key="2">
    <source>
        <dbReference type="SAM" id="Phobius"/>
    </source>
</evidence>
<feature type="transmembrane region" description="Helical" evidence="2">
    <location>
        <begin position="322"/>
        <end position="343"/>
    </location>
</feature>
<dbReference type="InterPro" id="IPR021986">
    <property type="entry name" value="Spherulin4"/>
</dbReference>
<dbReference type="AlphaFoldDB" id="A0AAD7FER9"/>
<feature type="chain" id="PRO_5042203565" evidence="3">
    <location>
        <begin position="22"/>
        <end position="472"/>
    </location>
</feature>
<feature type="compositionally biased region" description="Low complexity" evidence="1">
    <location>
        <begin position="246"/>
        <end position="263"/>
    </location>
</feature>
<feature type="compositionally biased region" description="Low complexity" evidence="1">
    <location>
        <begin position="274"/>
        <end position="310"/>
    </location>
</feature>
<gene>
    <name evidence="4" type="ORF">FB45DRAFT_1063020</name>
</gene>
<evidence type="ECO:0000313" key="4">
    <source>
        <dbReference type="EMBL" id="KAJ7619662.1"/>
    </source>
</evidence>
<sequence length="472" mass="48400">MPTSGILVLLSLLALVSCTQALAILLPLYIYPSDGCSAWSSAFSAISAQPSTTFYIIVNPNSGPGSAGSQPDANFVQCVPKLRPAASKTIILGYVLVTDPTSGSVTSDIDTYAGWHTAYQPDGIYLDAISPEPNLLSTNQGYVSHARSAGFTFMALGPGESVPSSYLDMADLVTTYESSYSSFNAASVSGTLSKQAVILVNATSTGSYSSTIDKLKSMGVAAVYISDASDDSQNLPVQLSEFVDEVASAGGSSTPSGVTSSAPQSSARGSLNQSSTSASSSVGSKTASSSSPSASTSSPSASSSVPPTAGISQNKKKASTPVAAIVGSILGIAVLLLGILLVYKSCARRRRQRTSAGTDPEPYPLPRAEASFNLPSVLNGTGHSPRMHVKSALLPTETRSSGLTLSPVSNATSHSPRRSHIKGVDREPPSTETPSSGHGPSSGRGTSDSESVVETEIDGAPPPSYVSHDFRT</sequence>
<name>A0AAD7FER9_9AGAR</name>
<keyword evidence="2" id="KW-0812">Transmembrane</keyword>
<feature type="compositionally biased region" description="Polar residues" evidence="1">
    <location>
        <begin position="397"/>
        <end position="414"/>
    </location>
</feature>
<keyword evidence="5" id="KW-1185">Reference proteome</keyword>